<dbReference type="EMBL" id="JBHMAG010000018">
    <property type="protein sequence ID" value="MFB9755560.1"/>
    <property type="molecule type" value="Genomic_DNA"/>
</dbReference>
<accession>A0ABV5W4T6</accession>
<gene>
    <name evidence="1" type="ORF">ACFFNY_28620</name>
</gene>
<proteinExistence type="predicted"/>
<evidence type="ECO:0000313" key="2">
    <source>
        <dbReference type="Proteomes" id="UP001589619"/>
    </source>
</evidence>
<evidence type="ECO:0008006" key="3">
    <source>
        <dbReference type="Google" id="ProtNLM"/>
    </source>
</evidence>
<protein>
    <recommendedName>
        <fullName evidence="3">Nucleotidyltransferase family protein</fullName>
    </recommendedName>
</protein>
<evidence type="ECO:0000313" key="1">
    <source>
        <dbReference type="EMBL" id="MFB9755560.1"/>
    </source>
</evidence>
<reference evidence="1 2" key="1">
    <citation type="submission" date="2024-09" db="EMBL/GenBank/DDBJ databases">
        <authorList>
            <person name="Sun Q."/>
            <person name="Mori K."/>
        </authorList>
    </citation>
    <scope>NUCLEOTIDE SEQUENCE [LARGE SCALE GENOMIC DNA]</scope>
    <source>
        <strain evidence="1 2">JCM 12520</strain>
    </source>
</reference>
<organism evidence="1 2">
    <name type="scientific">Paenibacillus hodogayensis</name>
    <dbReference type="NCBI Taxonomy" id="279208"/>
    <lineage>
        <taxon>Bacteria</taxon>
        <taxon>Bacillati</taxon>
        <taxon>Bacillota</taxon>
        <taxon>Bacilli</taxon>
        <taxon>Bacillales</taxon>
        <taxon>Paenibacillaceae</taxon>
        <taxon>Paenibacillus</taxon>
    </lineage>
</organism>
<dbReference type="SUPFAM" id="SSF81301">
    <property type="entry name" value="Nucleotidyltransferase"/>
    <property type="match status" value="1"/>
</dbReference>
<name>A0ABV5W4T6_9BACL</name>
<dbReference type="Gene3D" id="3.30.460.40">
    <property type="match status" value="1"/>
</dbReference>
<dbReference type="Proteomes" id="UP001589619">
    <property type="component" value="Unassembled WGS sequence"/>
</dbReference>
<sequence length="218" mass="23559">MDISSCKTNRIEPAVHAVPASVVRALDIIGQLLADCGVVWLVGGSCGALLQGTPLGVVPRDLDVYVDAGEAEAVHAALHAYSVDEQAYSETDQYGSLLSHYEIEGVQVELVGSLQVRLDEAEYEVRIRSVLAPFAAEGTVGAATVRFMPLAHELLFNVLRERRDRYEPLAAGMRSEPARHDPVLRVLLEGNRIGDRFAGRIGELLQAPSEGEESGGER</sequence>
<comment type="caution">
    <text evidence="1">The sequence shown here is derived from an EMBL/GenBank/DDBJ whole genome shotgun (WGS) entry which is preliminary data.</text>
</comment>
<dbReference type="InterPro" id="IPR043519">
    <property type="entry name" value="NT_sf"/>
</dbReference>
<dbReference type="RefSeq" id="WP_344908638.1">
    <property type="nucleotide sequence ID" value="NZ_BAAAYO010000006.1"/>
</dbReference>
<keyword evidence="2" id="KW-1185">Reference proteome</keyword>